<dbReference type="GO" id="GO:0004497">
    <property type="term" value="F:monooxygenase activity"/>
    <property type="evidence" value="ECO:0007669"/>
    <property type="project" value="UniProtKB-KW"/>
</dbReference>
<dbReference type="InterPro" id="IPR024370">
    <property type="entry name" value="PBP_domain"/>
</dbReference>
<keyword evidence="8" id="KW-0560">Oxidoreductase</keyword>
<organism evidence="16 17">
    <name type="scientific">Aspergillus ustus</name>
    <dbReference type="NCBI Taxonomy" id="40382"/>
    <lineage>
        <taxon>Eukaryota</taxon>
        <taxon>Fungi</taxon>
        <taxon>Dikarya</taxon>
        <taxon>Ascomycota</taxon>
        <taxon>Pezizomycotina</taxon>
        <taxon>Eurotiomycetes</taxon>
        <taxon>Eurotiomycetidae</taxon>
        <taxon>Eurotiales</taxon>
        <taxon>Aspergillaceae</taxon>
        <taxon>Aspergillus</taxon>
        <taxon>Aspergillus subgen. Nidulantes</taxon>
    </lineage>
</organism>
<dbReference type="Gene3D" id="3.40.190.10">
    <property type="entry name" value="Periplasmic binding protein-like II"/>
    <property type="match status" value="2"/>
</dbReference>
<dbReference type="GO" id="GO:0016705">
    <property type="term" value="F:oxidoreductase activity, acting on paired donors, with incorporation or reduction of molecular oxygen"/>
    <property type="evidence" value="ECO:0007669"/>
    <property type="project" value="InterPro"/>
</dbReference>
<feature type="signal peptide" evidence="14">
    <location>
        <begin position="1"/>
        <end position="18"/>
    </location>
</feature>
<keyword evidence="17" id="KW-1185">Reference proteome</keyword>
<reference evidence="16 17" key="1">
    <citation type="submission" date="2014-11" db="EMBL/GenBank/DDBJ databases">
        <title>Genomics derived discovery of secondary metabolites biosynthetic gene clusters in Aspergillus ustus.</title>
        <authorList>
            <person name="Pi B."/>
            <person name="Dai F."/>
            <person name="Song X."/>
            <person name="Zhu C."/>
            <person name="Li H."/>
            <person name="Yu D."/>
        </authorList>
    </citation>
    <scope>NUCLEOTIDE SEQUENCE [LARGE SCALE GENOMIC DNA]</scope>
    <source>
        <strain evidence="16 17">3.3904</strain>
    </source>
</reference>
<dbReference type="InterPro" id="IPR001128">
    <property type="entry name" value="Cyt_P450"/>
</dbReference>
<evidence type="ECO:0000313" key="16">
    <source>
        <dbReference type="EMBL" id="KIA75445.1"/>
    </source>
</evidence>
<feature type="chain" id="PRO_5002142633" description="PBP domain-containing protein" evidence="14">
    <location>
        <begin position="19"/>
        <end position="1504"/>
    </location>
</feature>
<evidence type="ECO:0000313" key="17">
    <source>
        <dbReference type="Proteomes" id="UP000053475"/>
    </source>
</evidence>
<dbReference type="InterPro" id="IPR017972">
    <property type="entry name" value="Cyt_P450_CS"/>
</dbReference>
<comment type="caution">
    <text evidence="16">The sequence shown here is derived from an EMBL/GenBank/DDBJ whole genome shotgun (WGS) entry which is preliminary data.</text>
</comment>
<dbReference type="PRINTS" id="PR00463">
    <property type="entry name" value="EP450I"/>
</dbReference>
<dbReference type="GO" id="GO:0020037">
    <property type="term" value="F:heme binding"/>
    <property type="evidence" value="ECO:0007669"/>
    <property type="project" value="InterPro"/>
</dbReference>
<feature type="domain" description="PBP" evidence="15">
    <location>
        <begin position="1240"/>
        <end position="1481"/>
    </location>
</feature>
<dbReference type="InterPro" id="IPR002401">
    <property type="entry name" value="Cyt_P450_E_grp-I"/>
</dbReference>
<name>A0A0C1C344_ASPUT</name>
<evidence type="ECO:0000256" key="6">
    <source>
        <dbReference type="ARBA" id="ARBA00022723"/>
    </source>
</evidence>
<dbReference type="PRINTS" id="PR00385">
    <property type="entry name" value="P450"/>
</dbReference>
<dbReference type="GO" id="GO:0005506">
    <property type="term" value="F:iron ion binding"/>
    <property type="evidence" value="ECO:0007669"/>
    <property type="project" value="InterPro"/>
</dbReference>
<dbReference type="Proteomes" id="UP000053475">
    <property type="component" value="Unassembled WGS sequence"/>
</dbReference>
<evidence type="ECO:0000256" key="14">
    <source>
        <dbReference type="SAM" id="SignalP"/>
    </source>
</evidence>
<comment type="cofactor">
    <cofactor evidence="1 12">
        <name>heme</name>
        <dbReference type="ChEBI" id="CHEBI:30413"/>
    </cofactor>
</comment>
<evidence type="ECO:0000256" key="11">
    <source>
        <dbReference type="ARBA" id="ARBA00023136"/>
    </source>
</evidence>
<evidence type="ECO:0000256" key="9">
    <source>
        <dbReference type="ARBA" id="ARBA00023004"/>
    </source>
</evidence>
<evidence type="ECO:0000256" key="5">
    <source>
        <dbReference type="ARBA" id="ARBA00022692"/>
    </source>
</evidence>
<proteinExistence type="inferred from homology"/>
<accession>A0A0C1C344</accession>
<dbReference type="SUPFAM" id="SSF53850">
    <property type="entry name" value="Periplasmic binding protein-like II"/>
    <property type="match status" value="1"/>
</dbReference>
<evidence type="ECO:0000259" key="15">
    <source>
        <dbReference type="Pfam" id="PF12849"/>
    </source>
</evidence>
<keyword evidence="4 12" id="KW-0349">Heme</keyword>
<keyword evidence="5" id="KW-0812">Transmembrane</keyword>
<keyword evidence="14" id="KW-0732">Signal</keyword>
<dbReference type="SUPFAM" id="SSF48264">
    <property type="entry name" value="Cytochrome P450"/>
    <property type="match status" value="1"/>
</dbReference>
<dbReference type="FunFam" id="1.10.630.10:FF:000063">
    <property type="entry name" value="Cytochrome P450 monooxygenase"/>
    <property type="match status" value="1"/>
</dbReference>
<dbReference type="PANTHER" id="PTHR24305">
    <property type="entry name" value="CYTOCHROME P450"/>
    <property type="match status" value="1"/>
</dbReference>
<evidence type="ECO:0000256" key="3">
    <source>
        <dbReference type="ARBA" id="ARBA00010617"/>
    </source>
</evidence>
<keyword evidence="10" id="KW-0503">Monooxygenase</keyword>
<evidence type="ECO:0000256" key="4">
    <source>
        <dbReference type="ARBA" id="ARBA00022617"/>
    </source>
</evidence>
<evidence type="ECO:0000256" key="12">
    <source>
        <dbReference type="PIRSR" id="PIRSR602401-1"/>
    </source>
</evidence>
<evidence type="ECO:0000256" key="1">
    <source>
        <dbReference type="ARBA" id="ARBA00001971"/>
    </source>
</evidence>
<dbReference type="Pfam" id="PF12849">
    <property type="entry name" value="PBP_like_2"/>
    <property type="match status" value="1"/>
</dbReference>
<dbReference type="PROSITE" id="PS00086">
    <property type="entry name" value="CYTOCHROME_P450"/>
    <property type="match status" value="1"/>
</dbReference>
<protein>
    <recommendedName>
        <fullName evidence="15">PBP domain-containing protein</fullName>
    </recommendedName>
</protein>
<feature type="region of interest" description="Disordered" evidence="13">
    <location>
        <begin position="927"/>
        <end position="950"/>
    </location>
</feature>
<gene>
    <name evidence="16" type="ORF">HK57_00089</name>
</gene>
<evidence type="ECO:0000256" key="7">
    <source>
        <dbReference type="ARBA" id="ARBA00022989"/>
    </source>
</evidence>
<keyword evidence="9 12" id="KW-0408">Iron</keyword>
<evidence type="ECO:0000256" key="13">
    <source>
        <dbReference type="SAM" id="MobiDB-lite"/>
    </source>
</evidence>
<comment type="subcellular location">
    <subcellularLocation>
        <location evidence="2">Membrane</location>
    </subcellularLocation>
</comment>
<dbReference type="PANTHER" id="PTHR24305:SF237">
    <property type="entry name" value="CYTOCHROME P450 MONOOXYGENASE ATNE-RELATED"/>
    <property type="match status" value="1"/>
</dbReference>
<dbReference type="Pfam" id="PF00067">
    <property type="entry name" value="p450"/>
    <property type="match status" value="1"/>
</dbReference>
<keyword evidence="11" id="KW-0472">Membrane</keyword>
<comment type="similarity">
    <text evidence="3">Belongs to the cytochrome P450 family.</text>
</comment>
<dbReference type="GO" id="GO:0016020">
    <property type="term" value="C:membrane"/>
    <property type="evidence" value="ECO:0007669"/>
    <property type="project" value="UniProtKB-SubCell"/>
</dbReference>
<keyword evidence="6 12" id="KW-0479">Metal-binding</keyword>
<dbReference type="InterPro" id="IPR050121">
    <property type="entry name" value="Cytochrome_P450_monoxygenase"/>
</dbReference>
<dbReference type="EMBL" id="JOMC01000154">
    <property type="protein sequence ID" value="KIA75445.1"/>
    <property type="molecule type" value="Genomic_DNA"/>
</dbReference>
<keyword evidence="7" id="KW-1133">Transmembrane helix</keyword>
<dbReference type="Gene3D" id="1.10.630.10">
    <property type="entry name" value="Cytochrome P450"/>
    <property type="match status" value="1"/>
</dbReference>
<feature type="binding site" description="axial binding residue" evidence="12">
    <location>
        <position position="745"/>
    </location>
    <ligand>
        <name>heme</name>
        <dbReference type="ChEBI" id="CHEBI:30413"/>
    </ligand>
    <ligandPart>
        <name>Fe</name>
        <dbReference type="ChEBI" id="CHEBI:18248"/>
    </ligandPart>
</feature>
<dbReference type="InterPro" id="IPR036396">
    <property type="entry name" value="Cyt_P450_sf"/>
</dbReference>
<evidence type="ECO:0000256" key="8">
    <source>
        <dbReference type="ARBA" id="ARBA00023002"/>
    </source>
</evidence>
<dbReference type="CDD" id="cd11061">
    <property type="entry name" value="CYP67-like"/>
    <property type="match status" value="1"/>
</dbReference>
<evidence type="ECO:0000256" key="2">
    <source>
        <dbReference type="ARBA" id="ARBA00004370"/>
    </source>
</evidence>
<sequence length="1504" mass="166195">MFVLKSVAAFLFLSAAHAAPTLTKRACTTVAPSLIDVLRISTPGNASPGQQFTLSRSGNPVGDTQRAALSFDIPPGSTGCMLQVQIPVLSEDEQIASGDSQADVWTTQPWTSSNLPTWNNPPQREQFVSTFRFETEETDAPFQTFLHSNTCSTTMSYLFELSSWQGEGSVNFANSPGGVDGIGFSMVRVEVDLVCWGRESEVSRSQISAQRRTNKASDWEAGVKQPLLAEGNIRNHVSLSVRANERRLIGDVPDKSGIDAATSRDVTYLSPPDEADTRILVDGAGGGESRREEPLTDSLLLQPLIWIVYTKFLHPLAKVPGPFLASVTPFVQLYHGLKGERHLWIYELHQQYGPHVRLAPNFVSVNTVEGLHKIYGHGNRFRKADFYNAFPAISGVYNTHNAIDKFVHGRKRRVLSQAFSDHALKEMEDVMLLHVRQLCSILGRDRPGSQPTNSQDGGTFNMANWFGYLTYDVMGELCFGKSFDMLIDGAKRRMVHLVDRAAYRHYVCGLWMPLHRWHLDQIFIRRLTNDRWNFIMGSRQEANQRAKERTAIGQDAKKDFFYYLLNARDPETGKGLATQELWGEANVLMIAGSDTTSTSMAAAIFYLVRNPHTLDKLKNEVRSHFTDVEEIVTGAELNQLTYLKACIDEAMRLAPAVPGSIPREASDPVVTVDGLTLPEGTGCGTPPYTIHRTPAYYREPLTFLPERWIEGSVCKTSDSAWTVSKEEVELARKAFCPFSIGPRGCIGKSMALMEMRLTLARVLYLFDFELADSAGEDETGHFKMVDHFVVSKSGPNVIILSLWRGRAPLTQYLGQRKGGLNRRVWPTDRGLLDNPLTRARSCTSHSRHPFVRTCRGVRQLDSALAPMASEGFVPVDSAPGSGGCRSEFRAATNYIGWLSWTKNWKCLPMERIVPDYLQQPGSPLSASLSSSLLPHTQHPNHSSHRSSPKMSLSQLAVVGNEAYQLLTDGTIKQYTPSSPNNHLSWKTIITANPDNVEIAANSPLGIRQSNGWVYRVSTTTQQIAWTATRLWAHKDAFWLLQKGTSKLWYLGPNAGTTWEVRDTNPHTKDLAFVGDVAYQIAVNGQITRYESPEHWTVTESSYSNTAIAADRDALYALKRDGSVARFDEAAKKWEAIGGATAVQIAGGAAGLFQHQADGKIYKYAGGRSWALVDENSDNVAIAVANSAYRVTATGEIYILRALNGAWERIKEEDAHPAPPTDSGVQPEAVYDAGFKGASQIRLRIGNGGAGQTGLVKVLAEAYIKSRVAGGAAPFKVAWYKSDTTETIKYLKDGVADVGITYTQAAEDLAIEQGIALSSHYIFREHFLLTGPPSNPAKLDPNADIFHQLSKLYEAAEAGNTPTPVRFLSRYDKSATSIKDSELWIKIGQVPWAMKYSNWYHQYMAYPIQALTAAAVLQEYTLTDWGTYLSVDDSVQKQVTVYKHGQDDPKDVLLMPAHLLVGAKAHDLTQAKDFAAWATGPEGQATVAGFKKRDQQVYSTAPTGP</sequence>
<dbReference type="GO" id="GO:1902181">
    <property type="term" value="P:verruculogen biosynthetic process"/>
    <property type="evidence" value="ECO:0007669"/>
    <property type="project" value="UniProtKB-ARBA"/>
</dbReference>
<evidence type="ECO:0000256" key="10">
    <source>
        <dbReference type="ARBA" id="ARBA00023033"/>
    </source>
</evidence>